<organism evidence="1 2">
    <name type="scientific">Calycina marina</name>
    <dbReference type="NCBI Taxonomy" id="1763456"/>
    <lineage>
        <taxon>Eukaryota</taxon>
        <taxon>Fungi</taxon>
        <taxon>Dikarya</taxon>
        <taxon>Ascomycota</taxon>
        <taxon>Pezizomycotina</taxon>
        <taxon>Leotiomycetes</taxon>
        <taxon>Helotiales</taxon>
        <taxon>Pezizellaceae</taxon>
        <taxon>Calycina</taxon>
    </lineage>
</organism>
<accession>A0A9P7Z0Y3</accession>
<dbReference type="Proteomes" id="UP000887226">
    <property type="component" value="Unassembled WGS sequence"/>
</dbReference>
<sequence length="210" mass="24810">MSRNLDEVTSPKLATLAAELQIMVIRSLDPISSVCLGLTCRRLYRMHHAVHEKVPLEAGKFVRDRWRQLELHLFLRQWMWNSACLVYAGKYGERGFVTVERLSTLSESHANYKDYVERQVSAHLDARHARKIWKIYVDNEVRLSDLGDLLDLQKEMRCHEYLEEEWDIIVRNVSSGHTIGDRDFRWEALPCLNFIPPLVSKRYLARTREW</sequence>
<dbReference type="EMBL" id="MU254029">
    <property type="protein sequence ID" value="KAG9242855.1"/>
    <property type="molecule type" value="Genomic_DNA"/>
</dbReference>
<reference evidence="1" key="1">
    <citation type="journal article" date="2021" name="IMA Fungus">
        <title>Genomic characterization of three marine fungi, including Emericellopsis atlantica sp. nov. with signatures of a generalist lifestyle and marine biomass degradation.</title>
        <authorList>
            <person name="Hagestad O.C."/>
            <person name="Hou L."/>
            <person name="Andersen J.H."/>
            <person name="Hansen E.H."/>
            <person name="Altermark B."/>
            <person name="Li C."/>
            <person name="Kuhnert E."/>
            <person name="Cox R.J."/>
            <person name="Crous P.W."/>
            <person name="Spatafora J.W."/>
            <person name="Lail K."/>
            <person name="Amirebrahimi M."/>
            <person name="Lipzen A."/>
            <person name="Pangilinan J."/>
            <person name="Andreopoulos W."/>
            <person name="Hayes R.D."/>
            <person name="Ng V."/>
            <person name="Grigoriev I.V."/>
            <person name="Jackson S.A."/>
            <person name="Sutton T.D.S."/>
            <person name="Dobson A.D.W."/>
            <person name="Rama T."/>
        </authorList>
    </citation>
    <scope>NUCLEOTIDE SEQUENCE</scope>
    <source>
        <strain evidence="1">TRa3180A</strain>
    </source>
</reference>
<comment type="caution">
    <text evidence="1">The sequence shown here is derived from an EMBL/GenBank/DDBJ whole genome shotgun (WGS) entry which is preliminary data.</text>
</comment>
<dbReference type="OrthoDB" id="3564351at2759"/>
<evidence type="ECO:0008006" key="3">
    <source>
        <dbReference type="Google" id="ProtNLM"/>
    </source>
</evidence>
<keyword evidence="2" id="KW-1185">Reference proteome</keyword>
<name>A0A9P7Z0Y3_9HELO</name>
<protein>
    <recommendedName>
        <fullName evidence="3">F-box domain-containing protein</fullName>
    </recommendedName>
</protein>
<evidence type="ECO:0000313" key="2">
    <source>
        <dbReference type="Proteomes" id="UP000887226"/>
    </source>
</evidence>
<proteinExistence type="predicted"/>
<gene>
    <name evidence="1" type="ORF">BJ878DRAFT_148293</name>
</gene>
<dbReference type="AlphaFoldDB" id="A0A9P7Z0Y3"/>
<evidence type="ECO:0000313" key="1">
    <source>
        <dbReference type="EMBL" id="KAG9242855.1"/>
    </source>
</evidence>